<organism evidence="4 5">
    <name type="scientific">Euzebya pacifica</name>
    <dbReference type="NCBI Taxonomy" id="1608957"/>
    <lineage>
        <taxon>Bacteria</taxon>
        <taxon>Bacillati</taxon>
        <taxon>Actinomycetota</taxon>
        <taxon>Nitriliruptoria</taxon>
        <taxon>Euzebyales</taxon>
    </lineage>
</organism>
<dbReference type="PANTHER" id="PTHR43053:SF3">
    <property type="entry name" value="ALPHA-GALACTOSIDASE C-RELATED"/>
    <property type="match status" value="1"/>
</dbReference>
<dbReference type="PANTHER" id="PTHR43053">
    <property type="entry name" value="GLYCOSIDASE FAMILY 31"/>
    <property type="match status" value="1"/>
</dbReference>
<dbReference type="Pfam" id="PF02065">
    <property type="entry name" value="Melibiase"/>
    <property type="match status" value="1"/>
</dbReference>
<dbReference type="InterPro" id="IPR050985">
    <property type="entry name" value="Alpha-glycosidase_related"/>
</dbReference>
<protein>
    <submittedName>
        <fullName evidence="4">Alpha-galactosidase</fullName>
    </submittedName>
</protein>
<evidence type="ECO:0000313" key="5">
    <source>
        <dbReference type="Proteomes" id="UP000264006"/>
    </source>
</evidence>
<sequence>MTATSPTAPGFTEVLDLPCDPEQALAYEHGWQSWSPAGVHRLGRTSPRPAIERWQTMAYRPETPAPATGIQGEGLIALRPHTDGPTTIVATPDPHRTMPSIRADLVDGRIVVTANGDVTVTQHVGDIPDALAAWGDTLATAKDVRLRAQAPGWCSWYCHGPGVTAADVATAVDAVTAQDLDVRVIQIDDGYQADIGDWLDRNTTAFPTPLTELTGRIADAGMEAGLWTAPFCVGADSALARAHPEWLVDGALASDAHWGQPIRVLDVTHPGAADHLHGLFATLRSWGFAYHKVDFVYAGALPGGRHGDASPLDAYGEGLRIIRDAIGEDATLLGCGAPLLPSVGRVDAMRVSPDIDPVFEPPKGDVSQPSMQGALQAGRARAWQHGRLWVNDPDCILVREEVGRREEWAGYLDTLDGLAVSSDPLDRLDPRGLELTRHLLRTSEPSPAPTWRPDPDDHDADRLVGEPDGAVTA</sequence>
<keyword evidence="5" id="KW-1185">Reference proteome</keyword>
<dbReference type="Gene3D" id="3.20.20.70">
    <property type="entry name" value="Aldolase class I"/>
    <property type="match status" value="1"/>
</dbReference>
<dbReference type="AlphaFoldDB" id="A0A346XVW2"/>
<dbReference type="RefSeq" id="WP_114591027.1">
    <property type="nucleotide sequence ID" value="NZ_CAXIBR010000093.1"/>
</dbReference>
<dbReference type="GO" id="GO:0004557">
    <property type="term" value="F:alpha-galactosidase activity"/>
    <property type="evidence" value="ECO:0007669"/>
    <property type="project" value="InterPro"/>
</dbReference>
<name>A0A346XVW2_9ACTN</name>
<dbReference type="OrthoDB" id="9758822at2"/>
<dbReference type="SUPFAM" id="SSF51445">
    <property type="entry name" value="(Trans)glycosidases"/>
    <property type="match status" value="1"/>
</dbReference>
<dbReference type="GO" id="GO:0016052">
    <property type="term" value="P:carbohydrate catabolic process"/>
    <property type="evidence" value="ECO:0007669"/>
    <property type="project" value="InterPro"/>
</dbReference>
<evidence type="ECO:0000256" key="1">
    <source>
        <dbReference type="ARBA" id="ARBA00022801"/>
    </source>
</evidence>
<proteinExistence type="predicted"/>
<dbReference type="InterPro" id="IPR013785">
    <property type="entry name" value="Aldolase_TIM"/>
</dbReference>
<dbReference type="CDD" id="cd14791">
    <property type="entry name" value="GH36"/>
    <property type="match status" value="1"/>
</dbReference>
<accession>A0A346XVW2</accession>
<feature type="region of interest" description="Disordered" evidence="3">
    <location>
        <begin position="440"/>
        <end position="473"/>
    </location>
</feature>
<evidence type="ECO:0000313" key="4">
    <source>
        <dbReference type="EMBL" id="AXV06359.1"/>
    </source>
</evidence>
<keyword evidence="1" id="KW-0378">Hydrolase</keyword>
<evidence type="ECO:0000256" key="2">
    <source>
        <dbReference type="ARBA" id="ARBA00023295"/>
    </source>
</evidence>
<gene>
    <name evidence="4" type="ORF">DVS28_a1668</name>
</gene>
<keyword evidence="2" id="KW-0326">Glycosidase</keyword>
<evidence type="ECO:0000256" key="3">
    <source>
        <dbReference type="SAM" id="MobiDB-lite"/>
    </source>
</evidence>
<dbReference type="InterPro" id="IPR002252">
    <property type="entry name" value="Glyco_hydro_36"/>
</dbReference>
<dbReference type="KEGG" id="euz:DVS28_a1668"/>
<dbReference type="InterPro" id="IPR017853">
    <property type="entry name" value="GH"/>
</dbReference>
<dbReference type="EMBL" id="CP031165">
    <property type="protein sequence ID" value="AXV06359.1"/>
    <property type="molecule type" value="Genomic_DNA"/>
</dbReference>
<feature type="compositionally biased region" description="Basic and acidic residues" evidence="3">
    <location>
        <begin position="453"/>
        <end position="465"/>
    </location>
</feature>
<reference evidence="4 5" key="1">
    <citation type="submission" date="2018-09" db="EMBL/GenBank/DDBJ databases">
        <title>Complete genome sequence of Euzebya sp. DY32-46 isolated from seawater of Pacific Ocean.</title>
        <authorList>
            <person name="Xu L."/>
            <person name="Wu Y.-H."/>
            <person name="Xu X.-W."/>
        </authorList>
    </citation>
    <scope>NUCLEOTIDE SEQUENCE [LARGE SCALE GENOMIC DNA]</scope>
    <source>
        <strain evidence="4 5">DY32-46</strain>
    </source>
</reference>
<dbReference type="Proteomes" id="UP000264006">
    <property type="component" value="Chromosome"/>
</dbReference>